<dbReference type="RefSeq" id="WP_022862453.1">
    <property type="nucleotide sequence ID" value="NZ_ATVG01000002.1"/>
</dbReference>
<dbReference type="EMBL" id="CP063189">
    <property type="protein sequence ID" value="WCZ32352.1"/>
    <property type="molecule type" value="Genomic_DNA"/>
</dbReference>
<dbReference type="InterPro" id="IPR041497">
    <property type="entry name" value="Thump-like"/>
</dbReference>
<keyword evidence="3" id="KW-1185">Reference proteome</keyword>
<protein>
    <recommendedName>
        <fullName evidence="1">THUMP-like domain-containing protein</fullName>
    </recommendedName>
</protein>
<feature type="domain" description="THUMP-like" evidence="1">
    <location>
        <begin position="329"/>
        <end position="396"/>
    </location>
</feature>
<sequence>MAFAPEDVDFLLQHRAEIADIAASGRLTLTKKSQVDDAALLHREFGEYGRAVRELLGARATGKIPHWWLSDGDAAQQATPAAVAAFRARELAAAGVRRVADVTCSIGTEGAAVVKTGLEYCGFDLDASRVRMAAHNVPGGHFARADAVRPALRLSAGGSGHGSPAGADAVIADPARRAGGRRLHSPEALQPPLPDLLAAYPGEEMAIKCAPGLDYSFWDGGVTVTSVRRGGAATRSGVKEVCLYTPGLSAERRAVILDPETGQADIVTRSGTPAPEPEVAGPGRYIIDPDGAIVRAGLVRDYAAREGLWQLDERIAYLTGDRIPAGTSAFPFIEQVPVKKVKQALIAADAGSVEILVRGLDIDPDAFRKKLKLKGSQPRAVVLTRIGTAGVGLICGARMCDYDEPEVCLTNTKHEQLY</sequence>
<dbReference type="Pfam" id="PF18096">
    <property type="entry name" value="Thump_like"/>
    <property type="match status" value="1"/>
</dbReference>
<evidence type="ECO:0000259" key="1">
    <source>
        <dbReference type="Pfam" id="PF18096"/>
    </source>
</evidence>
<evidence type="ECO:0000313" key="3">
    <source>
        <dbReference type="Proteomes" id="UP001220064"/>
    </source>
</evidence>
<dbReference type="Gene3D" id="3.40.50.150">
    <property type="entry name" value="Vaccinia Virus protein VP39"/>
    <property type="match status" value="1"/>
</dbReference>
<accession>A0ABY7U9B1</accession>
<dbReference type="SUPFAM" id="SSF53335">
    <property type="entry name" value="S-adenosyl-L-methionine-dependent methyltransferases"/>
    <property type="match status" value="1"/>
</dbReference>
<gene>
    <name evidence="2" type="ORF">CMASS_04510</name>
</gene>
<organism evidence="2 3">
    <name type="scientific">Corynebacterium massiliense DSM 45435</name>
    <dbReference type="NCBI Taxonomy" id="1121364"/>
    <lineage>
        <taxon>Bacteria</taxon>
        <taxon>Bacillati</taxon>
        <taxon>Actinomycetota</taxon>
        <taxon>Actinomycetes</taxon>
        <taxon>Mycobacteriales</taxon>
        <taxon>Corynebacteriaceae</taxon>
        <taxon>Corynebacterium</taxon>
    </lineage>
</organism>
<name>A0ABY7U9B1_9CORY</name>
<dbReference type="InterPro" id="IPR029063">
    <property type="entry name" value="SAM-dependent_MTases_sf"/>
</dbReference>
<proteinExistence type="predicted"/>
<reference evidence="2 3" key="1">
    <citation type="submission" date="2020-10" db="EMBL/GenBank/DDBJ databases">
        <title>Complete genome sequence of Corynebacterium massiliense DSM 45435, type strain of Corynebacterium massiliense.</title>
        <authorList>
            <person name="Busche T."/>
            <person name="Kalinowski J."/>
            <person name="Ruckert C."/>
        </authorList>
    </citation>
    <scope>NUCLEOTIDE SEQUENCE [LARGE SCALE GENOMIC DNA]</scope>
    <source>
        <strain evidence="2 3">DSM 45435</strain>
    </source>
</reference>
<evidence type="ECO:0000313" key="2">
    <source>
        <dbReference type="EMBL" id="WCZ32352.1"/>
    </source>
</evidence>
<dbReference type="Proteomes" id="UP001220064">
    <property type="component" value="Chromosome"/>
</dbReference>